<keyword evidence="4" id="KW-0732">Signal</keyword>
<evidence type="ECO:0000256" key="3">
    <source>
        <dbReference type="ARBA" id="ARBA00007658"/>
    </source>
</evidence>
<keyword evidence="7" id="KW-0325">Glycoprotein</keyword>
<comment type="cofactor">
    <cofactor evidence="1 11">
        <name>Ca(2+)</name>
        <dbReference type="ChEBI" id="CHEBI:29108"/>
    </cofactor>
</comment>
<accession>A0A6A5YJ62</accession>
<dbReference type="PANTHER" id="PTHR11742:SF101">
    <property type="entry name" value="MANNOSYL-OLIGOSACCHARIDE ALPHA-1,2-MANNOSIDASE 1B"/>
    <property type="match status" value="1"/>
</dbReference>
<evidence type="ECO:0000313" key="13">
    <source>
        <dbReference type="EMBL" id="KAF2107020.1"/>
    </source>
</evidence>
<comment type="catalytic activity">
    <reaction evidence="9">
        <text>N(4)-(alpha-D-Man-(1-&gt;2)-alpha-D-Man-(1-&gt;2)-alpha-D-Man-(1-&gt;3)-[alpha-D-Man-(1-&gt;3)-[alpha-D-Man-(1-&gt;2)-alpha-D-Man-(1-&gt;6)]-alpha-D-Man-(1-&gt;6)]-beta-D-Man-(1-&gt;4)-beta-D-GlcNAc-(1-&gt;4)-beta-D-GlcNAc)-L-asparaginyl-[protein] (N-glucan mannose isomer 8A1,2,3B1,3) + 3 H2O = N(4)-(alpha-D-Man-(1-&gt;3)-[alpha-D-Man-(1-&gt;3)-[alpha-D-Man-(1-&gt;6)]-alpha-D-Man-(1-&gt;6)]-beta-D-Man-(1-&gt;4)-beta-D-GlcNAc-(1-&gt;4)-beta-D-GlcNAc)-L-asparaginyl-[protein] (N-glucan mannose isomer 5A1,2) + 3 beta-D-mannose</text>
        <dbReference type="Rhea" id="RHEA:56028"/>
        <dbReference type="Rhea" id="RHEA-COMP:14358"/>
        <dbReference type="Rhea" id="RHEA-COMP:14367"/>
        <dbReference type="ChEBI" id="CHEBI:15377"/>
        <dbReference type="ChEBI" id="CHEBI:28563"/>
        <dbReference type="ChEBI" id="CHEBI:59087"/>
        <dbReference type="ChEBI" id="CHEBI:60628"/>
        <dbReference type="EC" id="3.2.1.113"/>
    </reaction>
</comment>
<dbReference type="PRINTS" id="PR00747">
    <property type="entry name" value="GLYHDRLASE47"/>
</dbReference>
<keyword evidence="11" id="KW-0106">Calcium</keyword>
<dbReference type="GO" id="GO:0004571">
    <property type="term" value="F:mannosyl-oligosaccharide 1,2-alpha-mannosidase activity"/>
    <property type="evidence" value="ECO:0007669"/>
    <property type="project" value="UniProtKB-EC"/>
</dbReference>
<keyword evidence="8 12" id="KW-0326">Glycosidase</keyword>
<evidence type="ECO:0000256" key="9">
    <source>
        <dbReference type="ARBA" id="ARBA00047669"/>
    </source>
</evidence>
<evidence type="ECO:0000256" key="1">
    <source>
        <dbReference type="ARBA" id="ARBA00001913"/>
    </source>
</evidence>
<dbReference type="FunFam" id="1.50.10.10:FF:000047">
    <property type="entry name" value="Mannosyl-oligosaccharide alpha-1,2-mannosidase"/>
    <property type="match status" value="1"/>
</dbReference>
<dbReference type="Pfam" id="PF01532">
    <property type="entry name" value="Glyco_hydro_47"/>
    <property type="match status" value="1"/>
</dbReference>
<dbReference type="Proteomes" id="UP000799770">
    <property type="component" value="Unassembled WGS sequence"/>
</dbReference>
<dbReference type="Gene3D" id="1.50.10.10">
    <property type="match status" value="1"/>
</dbReference>
<evidence type="ECO:0000256" key="12">
    <source>
        <dbReference type="RuleBase" id="RU361193"/>
    </source>
</evidence>
<gene>
    <name evidence="13" type="ORF">BDV96DRAFT_308497</name>
</gene>
<dbReference type="InterPro" id="IPR001382">
    <property type="entry name" value="Glyco_hydro_47"/>
</dbReference>
<dbReference type="OrthoDB" id="8118055at2759"/>
<evidence type="ECO:0000256" key="7">
    <source>
        <dbReference type="ARBA" id="ARBA00023180"/>
    </source>
</evidence>
<evidence type="ECO:0000313" key="14">
    <source>
        <dbReference type="Proteomes" id="UP000799770"/>
    </source>
</evidence>
<keyword evidence="11" id="KW-0479">Metal-binding</keyword>
<feature type="binding site" evidence="11">
    <location>
        <position position="538"/>
    </location>
    <ligand>
        <name>Ca(2+)</name>
        <dbReference type="ChEBI" id="CHEBI:29108"/>
    </ligand>
</feature>
<dbReference type="GO" id="GO:0005975">
    <property type="term" value="P:carbohydrate metabolic process"/>
    <property type="evidence" value="ECO:0007669"/>
    <property type="project" value="InterPro"/>
</dbReference>
<dbReference type="InterPro" id="IPR050749">
    <property type="entry name" value="Glycosyl_Hydrolase_47"/>
</dbReference>
<evidence type="ECO:0000256" key="6">
    <source>
        <dbReference type="ARBA" id="ARBA00023157"/>
    </source>
</evidence>
<keyword evidence="14" id="KW-1185">Reference proteome</keyword>
<keyword evidence="5 12" id="KW-0378">Hydrolase</keyword>
<dbReference type="GO" id="GO:0005509">
    <property type="term" value="F:calcium ion binding"/>
    <property type="evidence" value="ECO:0007669"/>
    <property type="project" value="InterPro"/>
</dbReference>
<keyword evidence="6" id="KW-1015">Disulfide bond</keyword>
<dbReference type="UniPathway" id="UPA00378"/>
<reference evidence="13" key="1">
    <citation type="journal article" date="2020" name="Stud. Mycol.">
        <title>101 Dothideomycetes genomes: a test case for predicting lifestyles and emergence of pathogens.</title>
        <authorList>
            <person name="Haridas S."/>
            <person name="Albert R."/>
            <person name="Binder M."/>
            <person name="Bloem J."/>
            <person name="Labutti K."/>
            <person name="Salamov A."/>
            <person name="Andreopoulos B."/>
            <person name="Baker S."/>
            <person name="Barry K."/>
            <person name="Bills G."/>
            <person name="Bluhm B."/>
            <person name="Cannon C."/>
            <person name="Castanera R."/>
            <person name="Culley D."/>
            <person name="Daum C."/>
            <person name="Ezra D."/>
            <person name="Gonzalez J."/>
            <person name="Henrissat B."/>
            <person name="Kuo A."/>
            <person name="Liang C."/>
            <person name="Lipzen A."/>
            <person name="Lutzoni F."/>
            <person name="Magnuson J."/>
            <person name="Mondo S."/>
            <person name="Nolan M."/>
            <person name="Ohm R."/>
            <person name="Pangilinan J."/>
            <person name="Park H.-J."/>
            <person name="Ramirez L."/>
            <person name="Alfaro M."/>
            <person name="Sun H."/>
            <person name="Tritt A."/>
            <person name="Yoshinaga Y."/>
            <person name="Zwiers L.-H."/>
            <person name="Turgeon B."/>
            <person name="Goodwin S."/>
            <person name="Spatafora J."/>
            <person name="Crous P."/>
            <person name="Grigoriev I."/>
        </authorList>
    </citation>
    <scope>NUCLEOTIDE SEQUENCE</scope>
    <source>
        <strain evidence="13">CBS 627.86</strain>
    </source>
</reference>
<name>A0A6A5YJ62_9PLEO</name>
<organism evidence="13 14">
    <name type="scientific">Lophiotrema nucula</name>
    <dbReference type="NCBI Taxonomy" id="690887"/>
    <lineage>
        <taxon>Eukaryota</taxon>
        <taxon>Fungi</taxon>
        <taxon>Dikarya</taxon>
        <taxon>Ascomycota</taxon>
        <taxon>Pezizomycotina</taxon>
        <taxon>Dothideomycetes</taxon>
        <taxon>Pleosporomycetidae</taxon>
        <taxon>Pleosporales</taxon>
        <taxon>Lophiotremataceae</taxon>
        <taxon>Lophiotrema</taxon>
    </lineage>
</organism>
<comment type="pathway">
    <text evidence="2">Protein modification; protein glycosylation.</text>
</comment>
<dbReference type="InterPro" id="IPR012341">
    <property type="entry name" value="6hp_glycosidase-like_sf"/>
</dbReference>
<dbReference type="GO" id="GO:0036503">
    <property type="term" value="P:ERAD pathway"/>
    <property type="evidence" value="ECO:0007669"/>
    <property type="project" value="UniProtKB-ARBA"/>
</dbReference>
<evidence type="ECO:0000256" key="5">
    <source>
        <dbReference type="ARBA" id="ARBA00022801"/>
    </source>
</evidence>
<evidence type="ECO:0000256" key="8">
    <source>
        <dbReference type="ARBA" id="ARBA00023295"/>
    </source>
</evidence>
<dbReference type="GO" id="GO:0005783">
    <property type="term" value="C:endoplasmic reticulum"/>
    <property type="evidence" value="ECO:0007669"/>
    <property type="project" value="TreeGrafter"/>
</dbReference>
<protein>
    <recommendedName>
        <fullName evidence="12">alpha-1,2-Mannosidase</fullName>
        <ecNumber evidence="12">3.2.1.-</ecNumber>
    </recommendedName>
</protein>
<comment type="catalytic activity">
    <reaction evidence="10">
        <text>N(4)-(alpha-D-Man-(1-&gt;2)-alpha-D-Man-(1-&gt;2)-alpha-D-Man-(1-&gt;3)-[alpha-D-Man-(1-&gt;2)-alpha-D-Man-(1-&gt;3)-[alpha-D-Man-(1-&gt;2)-alpha-D-Man-(1-&gt;6)]-alpha-D-Man-(1-&gt;6)]-beta-D-Man-(1-&gt;4)-beta-D-GlcNAc-(1-&gt;4)-beta-D-GlcNAc)-L-asparaginyl-[protein] (N-glucan mannose isomer 9A1,2,3B1,2,3) + 4 H2O = N(4)-(alpha-D-Man-(1-&gt;3)-[alpha-D-Man-(1-&gt;3)-[alpha-D-Man-(1-&gt;6)]-alpha-D-Man-(1-&gt;6)]-beta-D-Man-(1-&gt;4)-beta-D-GlcNAc-(1-&gt;4)-beta-D-GlcNAc)-L-asparaginyl-[protein] (N-glucan mannose isomer 5A1,2) + 4 beta-D-mannose</text>
        <dbReference type="Rhea" id="RHEA:56008"/>
        <dbReference type="Rhea" id="RHEA-COMP:14356"/>
        <dbReference type="Rhea" id="RHEA-COMP:14367"/>
        <dbReference type="ChEBI" id="CHEBI:15377"/>
        <dbReference type="ChEBI" id="CHEBI:28563"/>
        <dbReference type="ChEBI" id="CHEBI:59087"/>
        <dbReference type="ChEBI" id="CHEBI:139493"/>
        <dbReference type="EC" id="3.2.1.113"/>
    </reaction>
</comment>
<dbReference type="InterPro" id="IPR036026">
    <property type="entry name" value="Seven-hairpin_glycosidases"/>
</dbReference>
<dbReference type="SUPFAM" id="SSF48225">
    <property type="entry name" value="Seven-hairpin glycosidases"/>
    <property type="match status" value="1"/>
</dbReference>
<dbReference type="AlphaFoldDB" id="A0A6A5YJ62"/>
<evidence type="ECO:0000256" key="2">
    <source>
        <dbReference type="ARBA" id="ARBA00004922"/>
    </source>
</evidence>
<dbReference type="PANTHER" id="PTHR11742">
    <property type="entry name" value="MANNOSYL-OLIGOSACCHARIDE ALPHA-1,2-MANNOSIDASE-RELATED"/>
    <property type="match status" value="1"/>
</dbReference>
<proteinExistence type="inferred from homology"/>
<evidence type="ECO:0000256" key="11">
    <source>
        <dbReference type="PIRSR" id="PIRSR601382-2"/>
    </source>
</evidence>
<comment type="similarity">
    <text evidence="3 12">Belongs to the glycosyl hydrolase 47 family.</text>
</comment>
<evidence type="ECO:0000256" key="4">
    <source>
        <dbReference type="ARBA" id="ARBA00022729"/>
    </source>
</evidence>
<dbReference type="EMBL" id="ML977357">
    <property type="protein sequence ID" value="KAF2107020.1"/>
    <property type="molecule type" value="Genomic_DNA"/>
</dbReference>
<evidence type="ECO:0000256" key="10">
    <source>
        <dbReference type="ARBA" id="ARBA00048605"/>
    </source>
</evidence>
<dbReference type="EC" id="3.2.1.-" evidence="12"/>
<dbReference type="GO" id="GO:0016020">
    <property type="term" value="C:membrane"/>
    <property type="evidence" value="ECO:0007669"/>
    <property type="project" value="InterPro"/>
</dbReference>
<sequence length="551" mass="61907">MLLPFSVDRLRLLEVAVFLGVAYFFLHFSRINDDTSGLIVDAGTIELPEERRALIREAFRYGWEGYLTNAFPHDTLSPLSNTHTDDRSGWGATAVDALTAAILMEIPEAVGTSLNYIPRINWNIVSYEGMAIFGSTIRYMGAMLSAYDLLTTTHKHLVSEESTAKVEALLTQSQALADALSPSFGTVRGINSNFLNWTSGAVTWNGFNDITAISGLVLEWTRLSDMTGNREYADLVARSMEPILDPEPQHPSIYPGLYPKRLDLDTGVFNVNDTGGWSHAGGGLYEMFLKLSIYDLERFGSYRTKWIEAADSTMKNLASHPRHRPDLTFLADFQENVLLYQQDSSGMFAAASFILGGTVTGKKRFINFGLQLVNTYVEIYDATRTGIGPESIGWVPVTCDTGEETREEVCQVPDSFGDQEDSGFVERAGYYITNPNYLLRPEVLESLYYAYRATKDEAYRDLSWKIVNNIIKWCKAGSAFAELEDVNAKIKIGSSKGRRDWMSSYVLTEVFMYAYIIHLDDAPWQLRSDGNMEWIFSTQAHPLKVKKTQEQ</sequence>